<feature type="chain" id="PRO_5043552977" evidence="1">
    <location>
        <begin position="17"/>
        <end position="130"/>
    </location>
</feature>
<evidence type="ECO:0000256" key="1">
    <source>
        <dbReference type="SAM" id="SignalP"/>
    </source>
</evidence>
<evidence type="ECO:0000313" key="2">
    <source>
        <dbReference type="EMBL" id="KAK7045003.1"/>
    </source>
</evidence>
<sequence>MKFIAAFLAIVPFVAAMPPVFERSTDATNSTQELVARTQGNVFVCTDAGFTGDCAVFHGNSGQCVNFPGEFNDDISSVGPDSGQDCFFFNDGGCSGQELGPIRSPGISNLNVAATVAFNDHISSFQCFFG</sequence>
<reference evidence="2 3" key="1">
    <citation type="journal article" date="2024" name="J Genomics">
        <title>Draft genome sequencing and assembly of Favolaschia claudopus CIRM-BRFM 2984 isolated from oak limbs.</title>
        <authorList>
            <person name="Navarro D."/>
            <person name="Drula E."/>
            <person name="Chaduli D."/>
            <person name="Cazenave R."/>
            <person name="Ahrendt S."/>
            <person name="Wang J."/>
            <person name="Lipzen A."/>
            <person name="Daum C."/>
            <person name="Barry K."/>
            <person name="Grigoriev I.V."/>
            <person name="Favel A."/>
            <person name="Rosso M.N."/>
            <person name="Martin F."/>
        </authorList>
    </citation>
    <scope>NUCLEOTIDE SEQUENCE [LARGE SCALE GENOMIC DNA]</scope>
    <source>
        <strain evidence="2 3">CIRM-BRFM 2984</strain>
    </source>
</reference>
<evidence type="ECO:0000313" key="3">
    <source>
        <dbReference type="Proteomes" id="UP001362999"/>
    </source>
</evidence>
<dbReference type="Proteomes" id="UP001362999">
    <property type="component" value="Unassembled WGS sequence"/>
</dbReference>
<gene>
    <name evidence="2" type="ORF">R3P38DRAFT_2882069</name>
</gene>
<dbReference type="EMBL" id="JAWWNJ010000011">
    <property type="protein sequence ID" value="KAK7045003.1"/>
    <property type="molecule type" value="Genomic_DNA"/>
</dbReference>
<dbReference type="AlphaFoldDB" id="A0AAW0D253"/>
<accession>A0AAW0D253</accession>
<keyword evidence="3" id="KW-1185">Reference proteome</keyword>
<dbReference type="Gene3D" id="2.60.20.10">
    <property type="entry name" value="Crystallins"/>
    <property type="match status" value="1"/>
</dbReference>
<keyword evidence="1" id="KW-0732">Signal</keyword>
<name>A0AAW0D253_9AGAR</name>
<proteinExistence type="predicted"/>
<feature type="signal peptide" evidence="1">
    <location>
        <begin position="1"/>
        <end position="16"/>
    </location>
</feature>
<comment type="caution">
    <text evidence="2">The sequence shown here is derived from an EMBL/GenBank/DDBJ whole genome shotgun (WGS) entry which is preliminary data.</text>
</comment>
<protein>
    <submittedName>
        <fullName evidence="2">Uncharacterized protein</fullName>
    </submittedName>
</protein>
<organism evidence="2 3">
    <name type="scientific">Favolaschia claudopus</name>
    <dbReference type="NCBI Taxonomy" id="2862362"/>
    <lineage>
        <taxon>Eukaryota</taxon>
        <taxon>Fungi</taxon>
        <taxon>Dikarya</taxon>
        <taxon>Basidiomycota</taxon>
        <taxon>Agaricomycotina</taxon>
        <taxon>Agaricomycetes</taxon>
        <taxon>Agaricomycetidae</taxon>
        <taxon>Agaricales</taxon>
        <taxon>Marasmiineae</taxon>
        <taxon>Mycenaceae</taxon>
        <taxon>Favolaschia</taxon>
    </lineage>
</organism>